<keyword evidence="1" id="KW-0378">Hydrolase</keyword>
<dbReference type="InterPro" id="IPR023430">
    <property type="entry name" value="Pept_HybD-like_dom_sf"/>
</dbReference>
<dbReference type="InterPro" id="IPR000671">
    <property type="entry name" value="Peptidase_A31"/>
</dbReference>
<organism evidence="1 2">
    <name type="scientific">Thermacetogenium phaeum (strain ATCC BAA-254 / DSM 26808 / PB)</name>
    <dbReference type="NCBI Taxonomy" id="1089553"/>
    <lineage>
        <taxon>Bacteria</taxon>
        <taxon>Bacillati</taxon>
        <taxon>Bacillota</taxon>
        <taxon>Clostridia</taxon>
        <taxon>Thermoanaerobacterales</taxon>
        <taxon>Thermoanaerobacteraceae</taxon>
        <taxon>Thermacetogenium</taxon>
    </lineage>
</organism>
<dbReference type="PANTHER" id="PTHR30302">
    <property type="entry name" value="HYDROGENASE 1 MATURATION PROTEASE"/>
    <property type="match status" value="1"/>
</dbReference>
<dbReference type="RefSeq" id="WP_015051665.1">
    <property type="nucleotide sequence ID" value="NC_018870.1"/>
</dbReference>
<dbReference type="eggNOG" id="COG0680">
    <property type="taxonomic scope" value="Bacteria"/>
</dbReference>
<dbReference type="GO" id="GO:0016485">
    <property type="term" value="P:protein processing"/>
    <property type="evidence" value="ECO:0007669"/>
    <property type="project" value="TreeGrafter"/>
</dbReference>
<dbReference type="EMBL" id="CP003732">
    <property type="protein sequence ID" value="AFV12805.1"/>
    <property type="molecule type" value="Genomic_DNA"/>
</dbReference>
<dbReference type="Pfam" id="PF01750">
    <property type="entry name" value="HycI"/>
    <property type="match status" value="1"/>
</dbReference>
<dbReference type="InterPro" id="IPR004420">
    <property type="entry name" value="Pept_A31_hyd_mat_HycI"/>
</dbReference>
<dbReference type="NCBIfam" id="TIGR00072">
    <property type="entry name" value="hydrog_prot"/>
    <property type="match status" value="1"/>
</dbReference>
<dbReference type="AlphaFoldDB" id="K4LLJ4"/>
<gene>
    <name evidence="1" type="primary">hycI</name>
    <name evidence="1" type="ordered locus">Tph_c26370</name>
</gene>
<keyword evidence="2" id="KW-1185">Reference proteome</keyword>
<dbReference type="HOGENOM" id="CLU_099037_4_0_9"/>
<proteinExistence type="predicted"/>
<accession>K4LLJ4</accession>
<keyword evidence="1" id="KW-0645">Protease</keyword>
<dbReference type="GO" id="GO:0004175">
    <property type="term" value="F:endopeptidase activity"/>
    <property type="evidence" value="ECO:0007669"/>
    <property type="project" value="TreeGrafter"/>
</dbReference>
<dbReference type="Gene3D" id="3.40.50.1450">
    <property type="entry name" value="HybD-like"/>
    <property type="match status" value="1"/>
</dbReference>
<protein>
    <submittedName>
        <fullName evidence="1">Hydrogenase 3 maturation protease HycI</fullName>
        <ecNumber evidence="1">3.4.23.51</ecNumber>
    </submittedName>
</protein>
<dbReference type="Proteomes" id="UP000000467">
    <property type="component" value="Chromosome"/>
</dbReference>
<dbReference type="PANTHER" id="PTHR30302:SF4">
    <property type="entry name" value="HYDROGENASE 3 MATURATION PROTEASE"/>
    <property type="match status" value="1"/>
</dbReference>
<dbReference type="GO" id="GO:0008047">
    <property type="term" value="F:enzyme activator activity"/>
    <property type="evidence" value="ECO:0007669"/>
    <property type="project" value="InterPro"/>
</dbReference>
<dbReference type="PRINTS" id="PR00446">
    <property type="entry name" value="HYDRGNUPTAKE"/>
</dbReference>
<dbReference type="OrthoDB" id="1723372at2"/>
<evidence type="ECO:0000313" key="1">
    <source>
        <dbReference type="EMBL" id="AFV12805.1"/>
    </source>
</evidence>
<name>K4LLJ4_THEPS</name>
<dbReference type="EC" id="3.4.23.51" evidence="1"/>
<dbReference type="STRING" id="1089553.Tph_c26370"/>
<dbReference type="NCBIfam" id="TIGR00142">
    <property type="entry name" value="hycI"/>
    <property type="match status" value="1"/>
</dbReference>
<sequence length="149" mass="16562">MKKLVLTVGNELMGDDAAGPLLAKLLEKNPLSNWEVIDGGTTPENYLYRIREMRPDLVLVVDAADMNLPPGSIRLIPPEAIGEHLLMTTHNLPLTYLIRALREFVPQVYLLGIQPRDVLFGLPAFIGVKKAVATVYEKLKQGDLNFDTL</sequence>
<dbReference type="KEGG" id="tpz:Tph_c26370"/>
<evidence type="ECO:0000313" key="2">
    <source>
        <dbReference type="Proteomes" id="UP000000467"/>
    </source>
</evidence>
<dbReference type="CDD" id="cd06067">
    <property type="entry name" value="H2MP_MemB-H2evol"/>
    <property type="match status" value="1"/>
</dbReference>
<dbReference type="SUPFAM" id="SSF53163">
    <property type="entry name" value="HybD-like"/>
    <property type="match status" value="1"/>
</dbReference>
<reference evidence="1 2" key="1">
    <citation type="journal article" date="2012" name="BMC Genomics">
        <title>Genome-guided analysis of physiological and morphological traits of the fermentative acetate oxidizer Thermacetogenium phaeum.</title>
        <authorList>
            <person name="Oehler D."/>
            <person name="Poehlein A."/>
            <person name="Leimbach A."/>
            <person name="Muller N."/>
            <person name="Daniel R."/>
            <person name="Gottschalk G."/>
            <person name="Schink B."/>
        </authorList>
    </citation>
    <scope>NUCLEOTIDE SEQUENCE [LARGE SCALE GENOMIC DNA]</scope>
    <source>
        <strain evidence="2">ATCC BAA-254 / DSM 26808 / PB</strain>
    </source>
</reference>